<dbReference type="InterPro" id="IPR050361">
    <property type="entry name" value="MPP/UQCRC_Complex"/>
</dbReference>
<organism evidence="2 3">
    <name type="scientific">Stappia indica</name>
    <dbReference type="NCBI Taxonomy" id="538381"/>
    <lineage>
        <taxon>Bacteria</taxon>
        <taxon>Pseudomonadati</taxon>
        <taxon>Pseudomonadota</taxon>
        <taxon>Alphaproteobacteria</taxon>
        <taxon>Hyphomicrobiales</taxon>
        <taxon>Stappiaceae</taxon>
        <taxon>Stappia</taxon>
    </lineage>
</organism>
<sequence length="458" mass="49235">MSRRFAASPASSHGTSPMTLLTALGRGLLAFALVVTAVAATPRPLAAMEIQEITTPGGLTAWLVEDNTVPIVAIKFAFEGGASQDPQGQEGLANLLSTTLDEGAGDLDSQAFQTRLEDLSVRIGFDAGRDNFYGSMRTLTPNVDDAFEMLRLAVAEPRFDEEPVARMKRQIIAGLRSEAKDPDAIAGRRWAELAYPDHTYGRAARGSEESVAGLSPQDLKQLHGNIFARKGLKIAVVGAIDAERLAPLLDSVFGALPEAGKLTDVADVTMTTGKMEHVPLDVPQTAIRIGLPALKRDDPDFIPAFVMNHILGGGVFSSWLFEEVREKRGLAYSVGSYLVPYQHAGMWMAVTGTRSDRADESVEVIRAQMARMADKGPSAEELAKAKAYLTGSYALRFDTSDKIADQLLGLQVEGFGPEYIDERNSLIEAVTLEQVRAVAARILKGVDPLVVTVGPEKG</sequence>
<evidence type="ECO:0000259" key="1">
    <source>
        <dbReference type="Pfam" id="PF05193"/>
    </source>
</evidence>
<keyword evidence="2" id="KW-0378">Hydrolase</keyword>
<dbReference type="AlphaFoldDB" id="A0A285SNJ0"/>
<proteinExistence type="predicted"/>
<evidence type="ECO:0000313" key="3">
    <source>
        <dbReference type="Proteomes" id="UP000219331"/>
    </source>
</evidence>
<reference evidence="2 3" key="1">
    <citation type="submission" date="2017-08" db="EMBL/GenBank/DDBJ databases">
        <authorList>
            <person name="de Groot N.N."/>
        </authorList>
    </citation>
    <scope>NUCLEOTIDE SEQUENCE [LARGE SCALE GENOMIC DNA]</scope>
    <source>
        <strain evidence="2 3">USBA 352</strain>
    </source>
</reference>
<dbReference type="InterPro" id="IPR011249">
    <property type="entry name" value="Metalloenz_LuxS/M16"/>
</dbReference>
<dbReference type="GO" id="GO:0008233">
    <property type="term" value="F:peptidase activity"/>
    <property type="evidence" value="ECO:0007669"/>
    <property type="project" value="UniProtKB-KW"/>
</dbReference>
<dbReference type="GO" id="GO:0046872">
    <property type="term" value="F:metal ion binding"/>
    <property type="evidence" value="ECO:0007669"/>
    <property type="project" value="InterPro"/>
</dbReference>
<dbReference type="PANTHER" id="PTHR11851:SF224">
    <property type="entry name" value="PROCESSING PROTEASE"/>
    <property type="match status" value="1"/>
</dbReference>
<name>A0A285SNJ0_9HYPH</name>
<dbReference type="RefSeq" id="WP_097175030.1">
    <property type="nucleotide sequence ID" value="NZ_OBML01000006.1"/>
</dbReference>
<accession>A0A285SNJ0</accession>
<keyword evidence="2" id="KW-0645">Protease</keyword>
<dbReference type="PANTHER" id="PTHR11851">
    <property type="entry name" value="METALLOPROTEASE"/>
    <property type="match status" value="1"/>
</dbReference>
<gene>
    <name evidence="2" type="ORF">SAMN05421512_10625</name>
</gene>
<dbReference type="Proteomes" id="UP000219331">
    <property type="component" value="Unassembled WGS sequence"/>
</dbReference>
<evidence type="ECO:0000313" key="2">
    <source>
        <dbReference type="EMBL" id="SOC09376.1"/>
    </source>
</evidence>
<dbReference type="InterPro" id="IPR007863">
    <property type="entry name" value="Peptidase_M16_C"/>
</dbReference>
<dbReference type="OrthoDB" id="9811314at2"/>
<dbReference type="STRING" id="538381.GCA_001696535_02554"/>
<dbReference type="Gene3D" id="3.30.830.10">
    <property type="entry name" value="Metalloenzyme, LuxS/M16 peptidase-like"/>
    <property type="match status" value="2"/>
</dbReference>
<dbReference type="Pfam" id="PF05193">
    <property type="entry name" value="Peptidase_M16_C"/>
    <property type="match status" value="1"/>
</dbReference>
<feature type="domain" description="Peptidase M16 C-terminal" evidence="1">
    <location>
        <begin position="214"/>
        <end position="388"/>
    </location>
</feature>
<dbReference type="SUPFAM" id="SSF63411">
    <property type="entry name" value="LuxS/MPP-like metallohydrolase"/>
    <property type="match status" value="2"/>
</dbReference>
<dbReference type="EMBL" id="OBML01000006">
    <property type="protein sequence ID" value="SOC09376.1"/>
    <property type="molecule type" value="Genomic_DNA"/>
</dbReference>
<protein>
    <submittedName>
        <fullName evidence="2">Zinc protease</fullName>
    </submittedName>
</protein>
<keyword evidence="3" id="KW-1185">Reference proteome</keyword>
<dbReference type="GO" id="GO:0006508">
    <property type="term" value="P:proteolysis"/>
    <property type="evidence" value="ECO:0007669"/>
    <property type="project" value="UniProtKB-KW"/>
</dbReference>